<dbReference type="CDD" id="cd06257">
    <property type="entry name" value="DnaJ"/>
    <property type="match status" value="1"/>
</dbReference>
<dbReference type="GO" id="GO:0005737">
    <property type="term" value="C:cytoplasm"/>
    <property type="evidence" value="ECO:0007669"/>
    <property type="project" value="TreeGrafter"/>
</dbReference>
<gene>
    <name evidence="4" type="ORF">B5G02_05945</name>
</gene>
<dbReference type="PANTHER" id="PTHR43096">
    <property type="entry name" value="DNAJ HOMOLOG 1, MITOCHONDRIAL-RELATED"/>
    <property type="match status" value="1"/>
</dbReference>
<sequence length="204" mass="21577">MTRDEALSVLGVEPGASREEIAAAHRELAQMLHPDKFGENKRLRARAEQQMKRINEARDVLLNGAGRGSAARAGAHGRTAGAASARGAGAPGSSPEAIRFEAEARARAAETARLAVVAQLRTLVERRRAMAGMAAVAAAATLLFSRARGTLGVLVVSVASMLTVWGIVDAVMLSGQVSVLRRRNAELVRLRDAARRVAQEAARL</sequence>
<reference evidence="5" key="1">
    <citation type="submission" date="2017-04" db="EMBL/GenBank/DDBJ databases">
        <title>Function of individual gut microbiota members based on whole genome sequencing of pure cultures obtained from chicken caecum.</title>
        <authorList>
            <person name="Medvecky M."/>
            <person name="Cejkova D."/>
            <person name="Polansky O."/>
            <person name="Karasova D."/>
            <person name="Kubasova T."/>
            <person name="Cizek A."/>
            <person name="Rychlik I."/>
        </authorList>
    </citation>
    <scope>NUCLEOTIDE SEQUENCE [LARGE SCALE GENOMIC DNA]</scope>
    <source>
        <strain evidence="5">An5</strain>
    </source>
</reference>
<evidence type="ECO:0000256" key="1">
    <source>
        <dbReference type="SAM" id="MobiDB-lite"/>
    </source>
</evidence>
<dbReference type="InterPro" id="IPR036869">
    <property type="entry name" value="J_dom_sf"/>
</dbReference>
<dbReference type="GO" id="GO:0051082">
    <property type="term" value="F:unfolded protein binding"/>
    <property type="evidence" value="ECO:0007669"/>
    <property type="project" value="TreeGrafter"/>
</dbReference>
<keyword evidence="5" id="KW-1185">Reference proteome</keyword>
<keyword evidence="2" id="KW-0472">Membrane</keyword>
<dbReference type="PROSITE" id="PS50076">
    <property type="entry name" value="DNAJ_2"/>
    <property type="match status" value="1"/>
</dbReference>
<evidence type="ECO:0000313" key="5">
    <source>
        <dbReference type="Proteomes" id="UP000195781"/>
    </source>
</evidence>
<dbReference type="SMART" id="SM00271">
    <property type="entry name" value="DnaJ"/>
    <property type="match status" value="1"/>
</dbReference>
<feature type="region of interest" description="Disordered" evidence="1">
    <location>
        <begin position="71"/>
        <end position="94"/>
    </location>
</feature>
<protein>
    <submittedName>
        <fullName evidence="4">Molecular chaperone DnaJ</fullName>
    </submittedName>
</protein>
<dbReference type="RefSeq" id="WP_094335558.1">
    <property type="nucleotide sequence ID" value="NZ_NFIE01000011.1"/>
</dbReference>
<dbReference type="OrthoDB" id="3173117at2"/>
<dbReference type="SUPFAM" id="SSF46565">
    <property type="entry name" value="Chaperone J-domain"/>
    <property type="match status" value="1"/>
</dbReference>
<dbReference type="Proteomes" id="UP000195781">
    <property type="component" value="Unassembled WGS sequence"/>
</dbReference>
<dbReference type="InterPro" id="IPR001623">
    <property type="entry name" value="DnaJ_domain"/>
</dbReference>
<organism evidence="4 5">
    <name type="scientific">[Collinsella] massiliensis</name>
    <dbReference type="NCBI Taxonomy" id="1232426"/>
    <lineage>
        <taxon>Bacteria</taxon>
        <taxon>Bacillati</taxon>
        <taxon>Actinomycetota</taxon>
        <taxon>Coriobacteriia</taxon>
        <taxon>Coriobacteriales</taxon>
        <taxon>Coriobacteriaceae</taxon>
        <taxon>Enorma</taxon>
    </lineage>
</organism>
<proteinExistence type="predicted"/>
<dbReference type="EMBL" id="NFIE01000011">
    <property type="protein sequence ID" value="OUN88596.1"/>
    <property type="molecule type" value="Genomic_DNA"/>
</dbReference>
<keyword evidence="2" id="KW-0812">Transmembrane</keyword>
<feature type="transmembrane region" description="Helical" evidence="2">
    <location>
        <begin position="151"/>
        <end position="173"/>
    </location>
</feature>
<dbReference type="Pfam" id="PF00226">
    <property type="entry name" value="DnaJ"/>
    <property type="match status" value="1"/>
</dbReference>
<dbReference type="PANTHER" id="PTHR43096:SF58">
    <property type="entry name" value="CHAPERONE DNAJ-DOMAIN SUPERFAMILY PROTEIN"/>
    <property type="match status" value="1"/>
</dbReference>
<feature type="domain" description="J" evidence="3">
    <location>
        <begin position="5"/>
        <end position="74"/>
    </location>
</feature>
<evidence type="ECO:0000256" key="2">
    <source>
        <dbReference type="SAM" id="Phobius"/>
    </source>
</evidence>
<evidence type="ECO:0000313" key="4">
    <source>
        <dbReference type="EMBL" id="OUN88596.1"/>
    </source>
</evidence>
<dbReference type="AlphaFoldDB" id="A0A1Y3XSQ1"/>
<keyword evidence="2" id="KW-1133">Transmembrane helix</keyword>
<dbReference type="PRINTS" id="PR00625">
    <property type="entry name" value="JDOMAIN"/>
</dbReference>
<comment type="caution">
    <text evidence="4">The sequence shown here is derived from an EMBL/GenBank/DDBJ whole genome shotgun (WGS) entry which is preliminary data.</text>
</comment>
<accession>A0A1Y3XSQ1</accession>
<dbReference type="Gene3D" id="1.10.287.110">
    <property type="entry name" value="DnaJ domain"/>
    <property type="match status" value="1"/>
</dbReference>
<name>A0A1Y3XSQ1_9ACTN</name>
<dbReference type="GO" id="GO:0042026">
    <property type="term" value="P:protein refolding"/>
    <property type="evidence" value="ECO:0007669"/>
    <property type="project" value="TreeGrafter"/>
</dbReference>
<evidence type="ECO:0000259" key="3">
    <source>
        <dbReference type="PROSITE" id="PS50076"/>
    </source>
</evidence>